<dbReference type="SUPFAM" id="SSF56281">
    <property type="entry name" value="Metallo-hydrolase/oxidoreductase"/>
    <property type="match status" value="1"/>
</dbReference>
<dbReference type="Gene3D" id="3.60.15.10">
    <property type="entry name" value="Ribonuclease Z/Hydroxyacylglutathione hydrolase-like"/>
    <property type="match status" value="1"/>
</dbReference>
<evidence type="ECO:0000313" key="1">
    <source>
        <dbReference type="EMBL" id="MPM61103.1"/>
    </source>
</evidence>
<accession>A0A645BD44</accession>
<comment type="caution">
    <text evidence="1">The sequence shown here is derived from an EMBL/GenBank/DDBJ whole genome shotgun (WGS) entry which is preliminary data.</text>
</comment>
<gene>
    <name evidence="1" type="ORF">SDC9_107957</name>
</gene>
<sequence length="386" mass="44135">MIDSSITYFPVGNGDTTLIQLYDETSILIDCNITQDSEDENKEEAYPVHDHILKKILKDKNNIPYLDVFILTHPDEDHCRGFVTTFYTGDPSNYEEKDRKEGKIRIDELWLSPRMFSSCEEKGELSESAQCVYKEAERRMDLYKDNNSESKEPGNRLRVIGYSDNEELKGLENIIITPGNSINLINSNVKSDFSFFIHAPFKEDNDSELSSRNDTSIILQARFDVGNTKNAGLAFFGGDSKCTIFEKVVERSEKQDLQWDLFLAPHHCSWYFFNELSYEEDPTPSKKILDLLGMSREGAFIIASCKPIVDNDDNPPHFGAAKEYKKKVKENNFLATMEWTNEKNPTPINFRITQMGPQIVDHETNQSIVSSAAIRSVVRTPQTYGK</sequence>
<protein>
    <recommendedName>
        <fullName evidence="2">Metallohydrolase</fullName>
    </recommendedName>
</protein>
<evidence type="ECO:0008006" key="2">
    <source>
        <dbReference type="Google" id="ProtNLM"/>
    </source>
</evidence>
<dbReference type="AlphaFoldDB" id="A0A645BD44"/>
<organism evidence="1">
    <name type="scientific">bioreactor metagenome</name>
    <dbReference type="NCBI Taxonomy" id="1076179"/>
    <lineage>
        <taxon>unclassified sequences</taxon>
        <taxon>metagenomes</taxon>
        <taxon>ecological metagenomes</taxon>
    </lineage>
</organism>
<dbReference type="PANTHER" id="PTHR30619:SF1">
    <property type="entry name" value="RECOMBINATION PROTEIN 2"/>
    <property type="match status" value="1"/>
</dbReference>
<reference evidence="1" key="1">
    <citation type="submission" date="2019-08" db="EMBL/GenBank/DDBJ databases">
        <authorList>
            <person name="Kucharzyk K."/>
            <person name="Murdoch R.W."/>
            <person name="Higgins S."/>
            <person name="Loffler F."/>
        </authorList>
    </citation>
    <scope>NUCLEOTIDE SEQUENCE</scope>
</reference>
<name>A0A645BD44_9ZZZZ</name>
<dbReference type="InterPro" id="IPR036866">
    <property type="entry name" value="RibonucZ/Hydroxyglut_hydro"/>
</dbReference>
<dbReference type="EMBL" id="VSSQ01018152">
    <property type="protein sequence ID" value="MPM61103.1"/>
    <property type="molecule type" value="Genomic_DNA"/>
</dbReference>
<dbReference type="PANTHER" id="PTHR30619">
    <property type="entry name" value="DNA INTERNALIZATION/COMPETENCE PROTEIN COMEC/REC2"/>
    <property type="match status" value="1"/>
</dbReference>
<dbReference type="InterPro" id="IPR052159">
    <property type="entry name" value="Competence_DNA_uptake"/>
</dbReference>
<proteinExistence type="predicted"/>